<feature type="compositionally biased region" description="Basic residues" evidence="4">
    <location>
        <begin position="604"/>
        <end position="617"/>
    </location>
</feature>
<evidence type="ECO:0000256" key="3">
    <source>
        <dbReference type="ARBA" id="ARBA00038335"/>
    </source>
</evidence>
<dbReference type="InterPro" id="IPR052414">
    <property type="entry name" value="U3_snoRNA-assoc_WDR"/>
</dbReference>
<feature type="region of interest" description="Disordered" evidence="4">
    <location>
        <begin position="544"/>
        <end position="578"/>
    </location>
</feature>
<dbReference type="AlphaFoldDB" id="A0A922L2U9"/>
<dbReference type="Proteomes" id="UP000790347">
    <property type="component" value="Unassembled WGS sequence"/>
</dbReference>
<feature type="domain" description="Small-subunit processome Utp12" evidence="5">
    <location>
        <begin position="642"/>
        <end position="760"/>
    </location>
</feature>
<reference evidence="6" key="1">
    <citation type="submission" date="2013-05" db="EMBL/GenBank/DDBJ databases">
        <authorList>
            <person name="Yim A.K.Y."/>
            <person name="Chan T.F."/>
            <person name="Ji K.M."/>
            <person name="Liu X.Y."/>
            <person name="Zhou J.W."/>
            <person name="Li R.Q."/>
            <person name="Yang K.Y."/>
            <person name="Li J."/>
            <person name="Li M."/>
            <person name="Law P.T.W."/>
            <person name="Wu Y.L."/>
            <person name="Cai Z.L."/>
            <person name="Qin H."/>
            <person name="Bao Y."/>
            <person name="Leung R.K.K."/>
            <person name="Ng P.K.S."/>
            <person name="Zou J."/>
            <person name="Zhong X.J."/>
            <person name="Ran P.X."/>
            <person name="Zhong N.S."/>
            <person name="Liu Z.G."/>
            <person name="Tsui S.K.W."/>
        </authorList>
    </citation>
    <scope>NUCLEOTIDE SEQUENCE</scope>
    <source>
        <strain evidence="6">Derf</strain>
        <tissue evidence="6">Whole organism</tissue>
    </source>
</reference>
<comment type="caution">
    <text evidence="6">The sequence shown here is derived from an EMBL/GenBank/DDBJ whole genome shotgun (WGS) entry which is preliminary data.</text>
</comment>
<sequence>MTNNTGQIDIVDGGDDYLTMQQCPMSISPCGRYFALASLAGQLNVWDTITSDIVAQYIPSKHLSANCTKISWPPDYYPMINNQINGTPTKNDNVAVNELKKLSLLAMGTENGTIFLFSVHKNEIHSILSNDDHKKSIDVGHTERINDLCWPSSSSSSSTLMDSLFSCSQDKFIIEWSIIESKIKCKTMLDPNSMTTSICVLDNENIITGSNQLKWWNWPKKQLLKTFSGHSNEIRFLRPILFPTINSSSSSSSSTIDVYLLSSAVSDRYINLWKLDQPEPVSSQKNKASNSLASFLLDDEPISLEIAKTVVDNSLYILSVSKSGHFHMFEETIRLASNTKGPIAPKYRLNIQTRFDLKKNNSPTKNQNKRSRIERQIPYMYAYLDSNQLKGKSSKIMNGNTNDNHQSPQLKDNSRIHIQTIYGTTNRPIFECISIYECEKLCQEQQQQQKSSSLPLASNNNQATIIKDPSILKSIDLLPRPLLENVSIIKSENNIKIKSAKHSEHGTTVIGPAGMVAHQPLFNGVITENGDDSQNNNDDEMMLSEDEQKHSSTDNKQDINNNNKLKKSNSNSDVGCNKKSELTLDEQLKLMETNNDDDNERQHYIPKRKKRNRRSKSNKQQQQQEIGTESLVNVLVQGLQSNDGKMLSTVLQTDHTDIIIMNTVKKLPIQHVPKLLNQLQKGLISGQQSQRESGSNSGVGQQYSIYLKWITFLLRNRFSYLMTMPNSAEKFLPLKQLIQAKTASLEKCYQLKGRLDLILSQAKLDDTQDTRKLSFTKPKLTYESENDGDNIGDQMSINDKDLMEEIDDDDDDDMIELEQKIDELSNDDDDDDDESNDEDELTNEIEDSDNDDDDADDDDDEQKSSMKRKRKISDYEMDENNHEEDDD</sequence>
<keyword evidence="7" id="KW-1185">Reference proteome</keyword>
<evidence type="ECO:0000259" key="5">
    <source>
        <dbReference type="Pfam" id="PF04003"/>
    </source>
</evidence>
<comment type="similarity">
    <text evidence="3">Belongs to the UTP5 family.</text>
</comment>
<comment type="subcellular location">
    <subcellularLocation>
        <location evidence="1">Nucleus</location>
    </subcellularLocation>
</comment>
<dbReference type="Gene3D" id="2.130.10.10">
    <property type="entry name" value="YVTN repeat-like/Quinoprotein amine dehydrogenase"/>
    <property type="match status" value="1"/>
</dbReference>
<proteinExistence type="inferred from homology"/>
<feature type="compositionally biased region" description="Acidic residues" evidence="4">
    <location>
        <begin position="875"/>
        <end position="887"/>
    </location>
</feature>
<feature type="compositionally biased region" description="Acidic residues" evidence="4">
    <location>
        <begin position="824"/>
        <end position="861"/>
    </location>
</feature>
<dbReference type="EMBL" id="ASGP02000004">
    <property type="protein sequence ID" value="KAH9511266.1"/>
    <property type="molecule type" value="Genomic_DNA"/>
</dbReference>
<dbReference type="InterPro" id="IPR015943">
    <property type="entry name" value="WD40/YVTN_repeat-like_dom_sf"/>
</dbReference>
<evidence type="ECO:0000313" key="7">
    <source>
        <dbReference type="Proteomes" id="UP000790347"/>
    </source>
</evidence>
<evidence type="ECO:0000256" key="1">
    <source>
        <dbReference type="ARBA" id="ARBA00004123"/>
    </source>
</evidence>
<evidence type="ECO:0000256" key="4">
    <source>
        <dbReference type="SAM" id="MobiDB-lite"/>
    </source>
</evidence>
<dbReference type="InterPro" id="IPR036322">
    <property type="entry name" value="WD40_repeat_dom_sf"/>
</dbReference>
<feature type="region of interest" description="Disordered" evidence="4">
    <location>
        <begin position="819"/>
        <end position="887"/>
    </location>
</feature>
<keyword evidence="2" id="KW-0539">Nucleus</keyword>
<dbReference type="GO" id="GO:0000462">
    <property type="term" value="P:maturation of SSU-rRNA from tricistronic rRNA transcript (SSU-rRNA, 5.8S rRNA, LSU-rRNA)"/>
    <property type="evidence" value="ECO:0007669"/>
    <property type="project" value="TreeGrafter"/>
</dbReference>
<dbReference type="SUPFAM" id="SSF50978">
    <property type="entry name" value="WD40 repeat-like"/>
    <property type="match status" value="1"/>
</dbReference>
<reference evidence="6" key="2">
    <citation type="journal article" date="2022" name="Res Sq">
        <title>Comparative Genomics Reveals Insights into the Divergent Evolution of Astigmatic Mites and Household Pest Adaptations.</title>
        <authorList>
            <person name="Xiong Q."/>
            <person name="Wan A.T.-Y."/>
            <person name="Liu X.-Y."/>
            <person name="Fung C.S.-H."/>
            <person name="Xiao X."/>
            <person name="Malainual N."/>
            <person name="Hou J."/>
            <person name="Wang L."/>
            <person name="Wang M."/>
            <person name="Yang K."/>
            <person name="Cui Y."/>
            <person name="Leung E."/>
            <person name="Nong W."/>
            <person name="Shin S.-K."/>
            <person name="Au S."/>
            <person name="Jeong K.Y."/>
            <person name="Chew F.T."/>
            <person name="Hui J."/>
            <person name="Leung T.F."/>
            <person name="Tungtrongchitr A."/>
            <person name="Zhong N."/>
            <person name="Liu Z."/>
            <person name="Tsui S."/>
        </authorList>
    </citation>
    <scope>NUCLEOTIDE SEQUENCE</scope>
    <source>
        <strain evidence="6">Derf</strain>
        <tissue evidence="6">Whole organism</tissue>
    </source>
</reference>
<dbReference type="SMART" id="SM00320">
    <property type="entry name" value="WD40"/>
    <property type="match status" value="4"/>
</dbReference>
<feature type="region of interest" description="Disordered" evidence="4">
    <location>
        <begin position="591"/>
        <end position="626"/>
    </location>
</feature>
<dbReference type="GO" id="GO:0005730">
    <property type="term" value="C:nucleolus"/>
    <property type="evidence" value="ECO:0007669"/>
    <property type="project" value="TreeGrafter"/>
</dbReference>
<accession>A0A922L2U9</accession>
<dbReference type="InterPro" id="IPR007148">
    <property type="entry name" value="SSU_processome_Utp12"/>
</dbReference>
<gene>
    <name evidence="6" type="primary">WDR43</name>
    <name evidence="6" type="ORF">DERF_009734</name>
</gene>
<organism evidence="6 7">
    <name type="scientific">Dermatophagoides farinae</name>
    <name type="common">American house dust mite</name>
    <dbReference type="NCBI Taxonomy" id="6954"/>
    <lineage>
        <taxon>Eukaryota</taxon>
        <taxon>Metazoa</taxon>
        <taxon>Ecdysozoa</taxon>
        <taxon>Arthropoda</taxon>
        <taxon>Chelicerata</taxon>
        <taxon>Arachnida</taxon>
        <taxon>Acari</taxon>
        <taxon>Acariformes</taxon>
        <taxon>Sarcoptiformes</taxon>
        <taxon>Astigmata</taxon>
        <taxon>Psoroptidia</taxon>
        <taxon>Analgoidea</taxon>
        <taxon>Pyroglyphidae</taxon>
        <taxon>Dermatophagoidinae</taxon>
        <taxon>Dermatophagoides</taxon>
    </lineage>
</organism>
<dbReference type="PANTHER" id="PTHR44267:SF1">
    <property type="entry name" value="WD REPEAT-CONTAINING PROTEIN 43"/>
    <property type="match status" value="1"/>
</dbReference>
<evidence type="ECO:0000313" key="6">
    <source>
        <dbReference type="EMBL" id="KAH9511266.1"/>
    </source>
</evidence>
<feature type="compositionally biased region" description="Low complexity" evidence="4">
    <location>
        <begin position="560"/>
        <end position="572"/>
    </location>
</feature>
<dbReference type="PANTHER" id="PTHR44267">
    <property type="entry name" value="WD REPEAT-CONTAINING PROTEIN 43"/>
    <property type="match status" value="1"/>
</dbReference>
<feature type="compositionally biased region" description="Basic and acidic residues" evidence="4">
    <location>
        <begin position="546"/>
        <end position="557"/>
    </location>
</feature>
<name>A0A922L2U9_DERFA</name>
<protein>
    <submittedName>
        <fullName evidence="6">WD repeat-containing protein 43</fullName>
    </submittedName>
</protein>
<dbReference type="InterPro" id="IPR001680">
    <property type="entry name" value="WD40_rpt"/>
</dbReference>
<evidence type="ECO:0000256" key="2">
    <source>
        <dbReference type="ARBA" id="ARBA00023242"/>
    </source>
</evidence>
<dbReference type="Pfam" id="PF04003">
    <property type="entry name" value="Utp12"/>
    <property type="match status" value="1"/>
</dbReference>